<proteinExistence type="predicted"/>
<sequence length="57" mass="6410">MASFSRKIAIVPHGAFVQRFRAIGVEIWMPKFLIPDEFGVRTWLGGPVVLIARTLRG</sequence>
<comment type="caution">
    <text evidence="1">The sequence shown here is derived from an EMBL/GenBank/DDBJ whole genome shotgun (WGS) entry which is preliminary data.</text>
</comment>
<accession>K5D760</accession>
<reference evidence="1 2" key="1">
    <citation type="journal article" date="2013" name="Mar. Genomics">
        <title>Expression of sulfatases in Rhodopirellula baltica and the diversity of sulfatases in the genus Rhodopirellula.</title>
        <authorList>
            <person name="Wegner C.E."/>
            <person name="Richter-Heitmann T."/>
            <person name="Klindworth A."/>
            <person name="Klockow C."/>
            <person name="Richter M."/>
            <person name="Achstetter T."/>
            <person name="Glockner F.O."/>
            <person name="Harder J."/>
        </authorList>
    </citation>
    <scope>NUCLEOTIDE SEQUENCE [LARGE SCALE GENOMIC DNA]</scope>
    <source>
        <strain evidence="1 2">SH28</strain>
    </source>
</reference>
<evidence type="ECO:0000313" key="1">
    <source>
        <dbReference type="EMBL" id="EKJ98638.1"/>
    </source>
</evidence>
<gene>
    <name evidence="1" type="ORF">RBSH_06097</name>
</gene>
<protein>
    <submittedName>
        <fullName evidence="1">Uncharacterized protein</fullName>
    </submittedName>
</protein>
<evidence type="ECO:0000313" key="2">
    <source>
        <dbReference type="Proteomes" id="UP000007993"/>
    </source>
</evidence>
<dbReference type="EMBL" id="AMCW01000174">
    <property type="protein sequence ID" value="EKJ98638.1"/>
    <property type="molecule type" value="Genomic_DNA"/>
</dbReference>
<organism evidence="1 2">
    <name type="scientific">Rhodopirellula baltica SH28</name>
    <dbReference type="NCBI Taxonomy" id="993517"/>
    <lineage>
        <taxon>Bacteria</taxon>
        <taxon>Pseudomonadati</taxon>
        <taxon>Planctomycetota</taxon>
        <taxon>Planctomycetia</taxon>
        <taxon>Pirellulales</taxon>
        <taxon>Pirellulaceae</taxon>
        <taxon>Rhodopirellula</taxon>
    </lineage>
</organism>
<dbReference type="AlphaFoldDB" id="K5D760"/>
<dbReference type="Proteomes" id="UP000007993">
    <property type="component" value="Unassembled WGS sequence"/>
</dbReference>
<dbReference type="PATRIC" id="fig|993517.3.peg.6604"/>
<name>K5D760_RHOBT</name>